<feature type="transmembrane region" description="Helical" evidence="7">
    <location>
        <begin position="126"/>
        <end position="147"/>
    </location>
</feature>
<dbReference type="GeneID" id="96955128"/>
<dbReference type="CDD" id="cd06261">
    <property type="entry name" value="TM_PBP2"/>
    <property type="match status" value="1"/>
</dbReference>
<comment type="subcellular location">
    <subcellularLocation>
        <location evidence="1 7">Cell membrane</location>
        <topology evidence="1 7">Multi-pass membrane protein</topology>
    </subcellularLocation>
</comment>
<evidence type="ECO:0000313" key="10">
    <source>
        <dbReference type="Proteomes" id="UP001596434"/>
    </source>
</evidence>
<dbReference type="RefSeq" id="WP_379706037.1">
    <property type="nucleotide sequence ID" value="NZ_JBHTAT010000001.1"/>
</dbReference>
<organism evidence="9 10">
    <name type="scientific">Haloplanus litoreus</name>
    <dbReference type="NCBI Taxonomy" id="767515"/>
    <lineage>
        <taxon>Archaea</taxon>
        <taxon>Methanobacteriati</taxon>
        <taxon>Methanobacteriota</taxon>
        <taxon>Stenosarchaea group</taxon>
        <taxon>Halobacteria</taxon>
        <taxon>Halobacteriales</taxon>
        <taxon>Haloferacaceae</taxon>
        <taxon>Haloplanus</taxon>
    </lineage>
</organism>
<dbReference type="PANTHER" id="PTHR32243:SF18">
    <property type="entry name" value="INNER MEMBRANE ABC TRANSPORTER PERMEASE PROTEIN YCJP"/>
    <property type="match status" value="1"/>
</dbReference>
<keyword evidence="6 7" id="KW-0472">Membrane</keyword>
<evidence type="ECO:0000256" key="5">
    <source>
        <dbReference type="ARBA" id="ARBA00022989"/>
    </source>
</evidence>
<feature type="transmembrane region" description="Helical" evidence="7">
    <location>
        <begin position="93"/>
        <end position="114"/>
    </location>
</feature>
<sequence>MATETQREQRIDYETKKRFWQAVKSRYVAHAFMFLTLFVVLAPLTWMFLTSMKPNDAVFSQTYLPTTPFQGAVEAYGSALVTKGHWKAAMNSFVIAITSTTIVMALGTPAGYVFSRYRFRFDDAMFLLVIVTRLFPPIGLIIPYYQIMSYLNLLNTRTGIIIAQIYLWLPLVIYTMRNFYITIPTSLDESAKVDGCTDFQAFRHVILPLVMPGVAASAILTFLFSWREFLFAFIVSTDLQAQTLPVAVYQYIGDIQIQWASLSAAGTLSIIPAVLVVFIFQKYIVSGLTGGAVKE</sequence>
<dbReference type="AlphaFoldDB" id="A0ABD6A1V6"/>
<keyword evidence="10" id="KW-1185">Reference proteome</keyword>
<dbReference type="SUPFAM" id="SSF161098">
    <property type="entry name" value="MetI-like"/>
    <property type="match status" value="1"/>
</dbReference>
<keyword evidence="3" id="KW-1003">Cell membrane</keyword>
<dbReference type="GO" id="GO:0005886">
    <property type="term" value="C:plasma membrane"/>
    <property type="evidence" value="ECO:0007669"/>
    <property type="project" value="UniProtKB-SubCell"/>
</dbReference>
<reference evidence="9 10" key="1">
    <citation type="journal article" date="2019" name="Int. J. Syst. Evol. Microbiol.">
        <title>The Global Catalogue of Microorganisms (GCM) 10K type strain sequencing project: providing services to taxonomists for standard genome sequencing and annotation.</title>
        <authorList>
            <consortium name="The Broad Institute Genomics Platform"/>
            <consortium name="The Broad Institute Genome Sequencing Center for Infectious Disease"/>
            <person name="Wu L."/>
            <person name="Ma J."/>
        </authorList>
    </citation>
    <scope>NUCLEOTIDE SEQUENCE [LARGE SCALE GENOMIC DNA]</scope>
    <source>
        <strain evidence="9 10">GX21</strain>
    </source>
</reference>
<dbReference type="PROSITE" id="PS50928">
    <property type="entry name" value="ABC_TM1"/>
    <property type="match status" value="1"/>
</dbReference>
<evidence type="ECO:0000256" key="7">
    <source>
        <dbReference type="RuleBase" id="RU363032"/>
    </source>
</evidence>
<feature type="transmembrane region" description="Helical" evidence="7">
    <location>
        <begin position="259"/>
        <end position="280"/>
    </location>
</feature>
<evidence type="ECO:0000256" key="4">
    <source>
        <dbReference type="ARBA" id="ARBA00022692"/>
    </source>
</evidence>
<comment type="similarity">
    <text evidence="7">Belongs to the binding-protein-dependent transport system permease family.</text>
</comment>
<feature type="transmembrane region" description="Helical" evidence="7">
    <location>
        <begin position="159"/>
        <end position="180"/>
    </location>
</feature>
<evidence type="ECO:0000256" key="2">
    <source>
        <dbReference type="ARBA" id="ARBA00022448"/>
    </source>
</evidence>
<feature type="transmembrane region" description="Helical" evidence="7">
    <location>
        <begin position="201"/>
        <end position="224"/>
    </location>
</feature>
<feature type="domain" description="ABC transmembrane type-1" evidence="8">
    <location>
        <begin position="89"/>
        <end position="280"/>
    </location>
</feature>
<name>A0ABD6A1V6_9EURY</name>
<dbReference type="Proteomes" id="UP001596434">
    <property type="component" value="Unassembled WGS sequence"/>
</dbReference>
<proteinExistence type="inferred from homology"/>
<evidence type="ECO:0000256" key="6">
    <source>
        <dbReference type="ARBA" id="ARBA00023136"/>
    </source>
</evidence>
<keyword evidence="4 7" id="KW-0812">Transmembrane</keyword>
<evidence type="ECO:0000256" key="3">
    <source>
        <dbReference type="ARBA" id="ARBA00022475"/>
    </source>
</evidence>
<dbReference type="InterPro" id="IPR050901">
    <property type="entry name" value="BP-dep_ABC_trans_perm"/>
</dbReference>
<protein>
    <submittedName>
        <fullName evidence="9">Carbohydrate ABC transporter permease</fullName>
    </submittedName>
</protein>
<accession>A0ABD6A1V6</accession>
<dbReference type="Pfam" id="PF00528">
    <property type="entry name" value="BPD_transp_1"/>
    <property type="match status" value="1"/>
</dbReference>
<gene>
    <name evidence="9" type="ORF">ACFQKE_15720</name>
</gene>
<comment type="caution">
    <text evidence="9">The sequence shown here is derived from an EMBL/GenBank/DDBJ whole genome shotgun (WGS) entry which is preliminary data.</text>
</comment>
<dbReference type="Gene3D" id="1.10.3720.10">
    <property type="entry name" value="MetI-like"/>
    <property type="match status" value="1"/>
</dbReference>
<keyword evidence="2 7" id="KW-0813">Transport</keyword>
<feature type="transmembrane region" description="Helical" evidence="7">
    <location>
        <begin position="27"/>
        <end position="49"/>
    </location>
</feature>
<dbReference type="InterPro" id="IPR035906">
    <property type="entry name" value="MetI-like_sf"/>
</dbReference>
<dbReference type="InterPro" id="IPR000515">
    <property type="entry name" value="MetI-like"/>
</dbReference>
<evidence type="ECO:0000313" key="9">
    <source>
        <dbReference type="EMBL" id="MFC7256734.1"/>
    </source>
</evidence>
<evidence type="ECO:0000256" key="1">
    <source>
        <dbReference type="ARBA" id="ARBA00004651"/>
    </source>
</evidence>
<keyword evidence="5 7" id="KW-1133">Transmembrane helix</keyword>
<dbReference type="EMBL" id="JBHTAT010000001">
    <property type="protein sequence ID" value="MFC7256734.1"/>
    <property type="molecule type" value="Genomic_DNA"/>
</dbReference>
<evidence type="ECO:0000259" key="8">
    <source>
        <dbReference type="PROSITE" id="PS50928"/>
    </source>
</evidence>
<dbReference type="PANTHER" id="PTHR32243">
    <property type="entry name" value="MALTOSE TRANSPORT SYSTEM PERMEASE-RELATED"/>
    <property type="match status" value="1"/>
</dbReference>